<reference evidence="1" key="1">
    <citation type="submission" date="2022-06" db="EMBL/GenBank/DDBJ databases">
        <authorList>
            <person name="Legras J.-L."/>
            <person name="Devillers H."/>
            <person name="Grondin C."/>
        </authorList>
    </citation>
    <scope>NUCLEOTIDE SEQUENCE</scope>
    <source>
        <strain evidence="1">CLIB 1444</strain>
    </source>
</reference>
<gene>
    <name evidence="1" type="ORF">CLIB1444_01S17458</name>
</gene>
<dbReference type="EMBL" id="CALSDN010000001">
    <property type="protein sequence ID" value="CAH6718921.1"/>
    <property type="molecule type" value="Genomic_DNA"/>
</dbReference>
<evidence type="ECO:0000313" key="1">
    <source>
        <dbReference type="EMBL" id="CAH6718921.1"/>
    </source>
</evidence>
<dbReference type="Proteomes" id="UP001152531">
    <property type="component" value="Unassembled WGS sequence"/>
</dbReference>
<name>A0ACA9Y2B4_9ASCO</name>
<evidence type="ECO:0000313" key="2">
    <source>
        <dbReference type="Proteomes" id="UP001152531"/>
    </source>
</evidence>
<protein>
    <submittedName>
        <fullName evidence="1">Uncharacterized transporter</fullName>
    </submittedName>
</protein>
<organism evidence="1 2">
    <name type="scientific">[Candida] jaroonii</name>
    <dbReference type="NCBI Taxonomy" id="467808"/>
    <lineage>
        <taxon>Eukaryota</taxon>
        <taxon>Fungi</taxon>
        <taxon>Dikarya</taxon>
        <taxon>Ascomycota</taxon>
        <taxon>Saccharomycotina</taxon>
        <taxon>Pichiomycetes</taxon>
        <taxon>Debaryomycetaceae</taxon>
        <taxon>Yamadazyma</taxon>
    </lineage>
</organism>
<sequence>MSSTSDIERISSGESGKQPQLSHDTEFSKGKEDRKIDVISLESGGTDEETLNDPNPFLEPKIAEYYRQIYEDSQYECRGEFDPYFKWTPEEEKKLVRKLDYRVALTSCILFVALQVDRGNISQAVSDNMLDDLNMTTNDYNLGNTLFYVSFLAAEIPMSLVSKKMGPDVFIPLQILGFSLVAAAQFWLVDKTGFLICRVLLGFLEGSLIADLVIWLSYFYKSKELPIRLSWFWTTLSLVTISTSLLAFGLLRLRGLHGRAGWRWLFLIEGLFTFCIGIASFYLMVPSAVQTKNWLHPKGWFNDREVKIVVNRVLRDDPSKGDMHNRQAVSFRGFWKSILDYDLWPIYIIGVTAYCSMNTTQPYLTLTLKQIGFSTFNVNLLTIPATVIHIILLLIITWVSERINERALLSLVVPLWNIPILAALAFWKGTNVNVWGTFMLYTLIVGQPYIHAICVSWCSRNSNSIRSRSLSAAIYNIFVQIGSIYSNNIYRTDDAPLYRRANKTLFGLTFLLIPIFVGTKFYYIWRNNSKAKIWDAMTIEEKEQYLHDNKDLGNKRLDFRFAH</sequence>
<proteinExistence type="predicted"/>
<comment type="caution">
    <text evidence="1">The sequence shown here is derived from an EMBL/GenBank/DDBJ whole genome shotgun (WGS) entry which is preliminary data.</text>
</comment>
<keyword evidence="2" id="KW-1185">Reference proteome</keyword>
<accession>A0ACA9Y2B4</accession>